<sequence>MRRAPQATRVGYFGKIPTRSDFIKAVDNPALAALLDQWLAEVMNVLTLNPRWKQHYDALRPLPFAFVGNRSRRAIAGHILSSADKSQRRYPFLVMSALEVHEPAAFLARSPLVLAPLWDALAPLAAEVPAADDPAPALHALAASVVELDPDDPDHGAAFIRFLDGHDIASLQAMLAHAPVRQIVLALGLLLQPVKDDGQASLDRSLALPLPDEPRYRYQVAAFWLDLIAPFLRQGEFELCLFFADLGERYVLVVGFNGAAPETLQAVIDPQCVDEQQISVHEADWVEQCTQADQRVQQLAAYLEQGQLSLRSVHALFHETFV</sequence>
<dbReference type="RefSeq" id="WP_182166060.1">
    <property type="nucleotide sequence ID" value="NZ_JACEZT010000016.1"/>
</dbReference>
<dbReference type="EMBL" id="JACEZT010000016">
    <property type="protein sequence ID" value="MBA5639495.1"/>
    <property type="molecule type" value="Genomic_DNA"/>
</dbReference>
<dbReference type="NCBIfam" id="TIGR03373">
    <property type="entry name" value="VI_minor_4"/>
    <property type="match status" value="1"/>
</dbReference>
<dbReference type="Pfam" id="PF09867">
    <property type="entry name" value="TagF_N"/>
    <property type="match status" value="1"/>
</dbReference>
<accession>A0A7W2IDP8</accession>
<dbReference type="Proteomes" id="UP000534388">
    <property type="component" value="Unassembled WGS sequence"/>
</dbReference>
<comment type="caution">
    <text evidence="1">The sequence shown here is derived from an EMBL/GenBank/DDBJ whole genome shotgun (WGS) entry which is preliminary data.</text>
</comment>
<dbReference type="InterPro" id="IPR017748">
    <property type="entry name" value="TagF"/>
</dbReference>
<name>A0A7W2IDP8_9BURK</name>
<reference evidence="1 2" key="1">
    <citation type="submission" date="2020-07" db="EMBL/GenBank/DDBJ databases">
        <title>Novel species isolated from subtropical streams in China.</title>
        <authorList>
            <person name="Lu H."/>
        </authorList>
    </citation>
    <scope>NUCLEOTIDE SEQUENCE [LARGE SCALE GENOMIC DNA]</scope>
    <source>
        <strain evidence="1 2">LX20W</strain>
    </source>
</reference>
<evidence type="ECO:0000313" key="2">
    <source>
        <dbReference type="Proteomes" id="UP000534388"/>
    </source>
</evidence>
<keyword evidence="2" id="KW-1185">Reference proteome</keyword>
<dbReference type="AlphaFoldDB" id="A0A7W2IDP8"/>
<evidence type="ECO:0000313" key="1">
    <source>
        <dbReference type="EMBL" id="MBA5639495.1"/>
    </source>
</evidence>
<dbReference type="Gene3D" id="3.40.1730.10">
    <property type="entry name" value="pa0076 domain"/>
    <property type="match status" value="1"/>
</dbReference>
<organism evidence="1 2">
    <name type="scientific">Rugamonas brunnea</name>
    <dbReference type="NCBI Taxonomy" id="2758569"/>
    <lineage>
        <taxon>Bacteria</taxon>
        <taxon>Pseudomonadati</taxon>
        <taxon>Pseudomonadota</taxon>
        <taxon>Betaproteobacteria</taxon>
        <taxon>Burkholderiales</taxon>
        <taxon>Oxalobacteraceae</taxon>
        <taxon>Telluria group</taxon>
        <taxon>Rugamonas</taxon>
    </lineage>
</organism>
<dbReference type="InterPro" id="IPR038225">
    <property type="entry name" value="TagF_sf"/>
</dbReference>
<gene>
    <name evidence="1" type="primary">tagF</name>
    <name evidence="1" type="ORF">H3H37_20750</name>
</gene>
<proteinExistence type="predicted"/>
<protein>
    <submittedName>
        <fullName evidence="1">Type VI secretion system-associated protein TagF</fullName>
    </submittedName>
</protein>